<protein>
    <submittedName>
        <fullName evidence="2">Uncharacterized protein</fullName>
    </submittedName>
</protein>
<keyword evidence="1" id="KW-0812">Transmembrane</keyword>
<dbReference type="KEGG" id="pseo:OM33_08390"/>
<evidence type="ECO:0000313" key="3">
    <source>
        <dbReference type="Proteomes" id="UP000030341"/>
    </source>
</evidence>
<keyword evidence="1" id="KW-0472">Membrane</keyword>
<gene>
    <name evidence="2" type="ORF">OM33_08390</name>
</gene>
<accession>A0A0A7EEY5</accession>
<dbReference type="EMBL" id="CP009888">
    <property type="protein sequence ID" value="AIY65174.1"/>
    <property type="molecule type" value="Genomic_DNA"/>
</dbReference>
<feature type="transmembrane region" description="Helical" evidence="1">
    <location>
        <begin position="60"/>
        <end position="80"/>
    </location>
</feature>
<name>A0A0A7EEY5_9GAMM</name>
<proteinExistence type="predicted"/>
<reference evidence="2 3" key="1">
    <citation type="submission" date="2014-11" db="EMBL/GenBank/DDBJ databases">
        <title>Complete Genome Sequence of Pseudoalteromonas sp. Strain OCN003 Isolated from Kaneohe Bay, Oahu, Hawaii.</title>
        <authorList>
            <person name="Beurmann S."/>
            <person name="Videau P."/>
            <person name="Ushijima B."/>
            <person name="Smith A.M."/>
            <person name="Aeby G.S."/>
            <person name="Callahan S.M."/>
            <person name="Belcaid M."/>
        </authorList>
    </citation>
    <scope>NUCLEOTIDE SEQUENCE [LARGE SCALE GENOMIC DNA]</scope>
    <source>
        <strain evidence="2 3">OCN003</strain>
    </source>
</reference>
<feature type="transmembrane region" description="Helical" evidence="1">
    <location>
        <begin position="92"/>
        <end position="111"/>
    </location>
</feature>
<keyword evidence="3" id="KW-1185">Reference proteome</keyword>
<feature type="transmembrane region" description="Helical" evidence="1">
    <location>
        <begin position="123"/>
        <end position="144"/>
    </location>
</feature>
<evidence type="ECO:0000313" key="2">
    <source>
        <dbReference type="EMBL" id="AIY65174.1"/>
    </source>
</evidence>
<dbReference type="HOGENOM" id="CLU_1711717_0_0_6"/>
<sequence length="153" mass="18037">MTLINYVTYDFYTFLTALSALVALLTKDAQWFLYSMLVCLFMFLGWQTHEFIKSLDPFIAYRYFYYSICELLFLFILLKLWSKGLIINSQYFLALALSISLIITWLLRYIDRQYFDLTFTAEIYGYIIPTINGMFAISCSLPGLTKLLKKYKG</sequence>
<organism evidence="2 3">
    <name type="scientific">Pseudoalteromonas piratica</name>
    <dbReference type="NCBI Taxonomy" id="1348114"/>
    <lineage>
        <taxon>Bacteria</taxon>
        <taxon>Pseudomonadati</taxon>
        <taxon>Pseudomonadota</taxon>
        <taxon>Gammaproteobacteria</taxon>
        <taxon>Alteromonadales</taxon>
        <taxon>Pseudoalteromonadaceae</taxon>
        <taxon>Pseudoalteromonas</taxon>
    </lineage>
</organism>
<dbReference type="AlphaFoldDB" id="A0A0A7EEY5"/>
<feature type="transmembrane region" description="Helical" evidence="1">
    <location>
        <begin position="6"/>
        <end position="24"/>
    </location>
</feature>
<evidence type="ECO:0000256" key="1">
    <source>
        <dbReference type="SAM" id="Phobius"/>
    </source>
</evidence>
<keyword evidence="1" id="KW-1133">Transmembrane helix</keyword>
<feature type="transmembrane region" description="Helical" evidence="1">
    <location>
        <begin position="31"/>
        <end position="48"/>
    </location>
</feature>
<dbReference type="Proteomes" id="UP000030341">
    <property type="component" value="Chromosome 1"/>
</dbReference>